<organism evidence="2 3">
    <name type="scientific">candidate division KSB3 bacterium</name>
    <dbReference type="NCBI Taxonomy" id="2044937"/>
    <lineage>
        <taxon>Bacteria</taxon>
        <taxon>candidate division KSB3</taxon>
    </lineage>
</organism>
<gene>
    <name evidence="2" type="ORF">CSA56_12770</name>
</gene>
<evidence type="ECO:0000313" key="2">
    <source>
        <dbReference type="EMBL" id="PIE33191.1"/>
    </source>
</evidence>
<name>A0A2G6KBZ8_9BACT</name>
<dbReference type="Proteomes" id="UP000230821">
    <property type="component" value="Unassembled WGS sequence"/>
</dbReference>
<keyword evidence="1" id="KW-0175">Coiled coil</keyword>
<protein>
    <submittedName>
        <fullName evidence="2">Uncharacterized protein</fullName>
    </submittedName>
</protein>
<reference evidence="2 3" key="1">
    <citation type="submission" date="2017-10" db="EMBL/GenBank/DDBJ databases">
        <title>Novel microbial diversity and functional potential in the marine mammal oral microbiome.</title>
        <authorList>
            <person name="Dudek N.K."/>
            <person name="Sun C.L."/>
            <person name="Burstein D."/>
            <person name="Kantor R.S."/>
            <person name="Aliaga Goltsman D.S."/>
            <person name="Bik E.M."/>
            <person name="Thomas B.C."/>
            <person name="Banfield J.F."/>
            <person name="Relman D.A."/>
        </authorList>
    </citation>
    <scope>NUCLEOTIDE SEQUENCE [LARGE SCALE GENOMIC DNA]</scope>
    <source>
        <strain evidence="2">DOLJORAL78_47_16</strain>
    </source>
</reference>
<sequence>METFTIHADHVNVEEIMQEIHRRVLEKKQAGIYSDEELQRIADLKNDLSPKNNERYSELNLHLRKLHLNWELSGSGAIISSHRKVIGPLMVVMKQAGFKLLKFFGSAFFTRQTEFNAANVRFNTAMLEELTRLSEENKQLVRTQEELMRQIQLLQAQQSQGSE</sequence>
<proteinExistence type="predicted"/>
<accession>A0A2G6KBZ8</accession>
<comment type="caution">
    <text evidence="2">The sequence shown here is derived from an EMBL/GenBank/DDBJ whole genome shotgun (WGS) entry which is preliminary data.</text>
</comment>
<evidence type="ECO:0000256" key="1">
    <source>
        <dbReference type="SAM" id="Coils"/>
    </source>
</evidence>
<evidence type="ECO:0000313" key="3">
    <source>
        <dbReference type="Proteomes" id="UP000230821"/>
    </source>
</evidence>
<feature type="coiled-coil region" evidence="1">
    <location>
        <begin position="123"/>
        <end position="157"/>
    </location>
</feature>
<dbReference type="EMBL" id="PDSK01000102">
    <property type="protein sequence ID" value="PIE33191.1"/>
    <property type="molecule type" value="Genomic_DNA"/>
</dbReference>
<dbReference type="AlphaFoldDB" id="A0A2G6KBZ8"/>